<accession>A0A1Y5IBF5</accession>
<dbReference type="PANTHER" id="PTHR15887:SF1">
    <property type="entry name" value="TRANSMEMBRANE PROTEIN 69"/>
    <property type="match status" value="1"/>
</dbReference>
<dbReference type="EMBL" id="CAID01000015">
    <property type="protein sequence ID" value="CEG01817.1"/>
    <property type="molecule type" value="Genomic_DNA"/>
</dbReference>
<dbReference type="STRING" id="70448.A0A096PA58"/>
<protein>
    <submittedName>
        <fullName evidence="2">Uncharacterized protein</fullName>
    </submittedName>
</protein>
<dbReference type="Proteomes" id="UP000195557">
    <property type="component" value="Unassembled WGS sequence"/>
</dbReference>
<reference evidence="2 4" key="1">
    <citation type="journal article" date="2006" name="Proc. Natl. Acad. Sci. U.S.A.">
        <title>Genome analysis of the smallest free-living eukaryote Ostreococcus tauri unveils many unique features.</title>
        <authorList>
            <person name="Derelle E."/>
            <person name="Ferraz C."/>
            <person name="Rombauts S."/>
            <person name="Rouze P."/>
            <person name="Worden A.Z."/>
            <person name="Robbens S."/>
            <person name="Partensky F."/>
            <person name="Degroeve S."/>
            <person name="Echeynie S."/>
            <person name="Cooke R."/>
            <person name="Saeys Y."/>
            <person name="Wuyts J."/>
            <person name="Jabbari K."/>
            <person name="Bowler C."/>
            <person name="Panaud O."/>
            <person name="Piegu B."/>
            <person name="Ball S.G."/>
            <person name="Ral J.-P."/>
            <person name="Bouget F.-Y."/>
            <person name="Piganeau G."/>
            <person name="De Baets B."/>
            <person name="Picard A."/>
            <person name="Delseny M."/>
            <person name="Demaille J."/>
            <person name="Van de Peer Y."/>
            <person name="Moreau H."/>
        </authorList>
    </citation>
    <scope>NUCLEOTIDE SEQUENCE [LARGE SCALE GENOMIC DNA]</scope>
    <source>
        <strain evidence="2 4">OTTH0595</strain>
    </source>
</reference>
<dbReference type="Proteomes" id="UP000009170">
    <property type="component" value="Unassembled WGS sequence"/>
</dbReference>
<organism evidence="2 4">
    <name type="scientific">Ostreococcus tauri</name>
    <name type="common">Marine green alga</name>
    <dbReference type="NCBI Taxonomy" id="70448"/>
    <lineage>
        <taxon>Eukaryota</taxon>
        <taxon>Viridiplantae</taxon>
        <taxon>Chlorophyta</taxon>
        <taxon>Mamiellophyceae</taxon>
        <taxon>Mamiellales</taxon>
        <taxon>Bathycoccaceae</taxon>
        <taxon>Ostreococcus</taxon>
    </lineage>
</organism>
<dbReference type="PANTHER" id="PTHR15887">
    <property type="entry name" value="TRANSMEMBRANE PROTEIN 69"/>
    <property type="match status" value="1"/>
</dbReference>
<accession>A0A454Y3U7</accession>
<name>A0A096PA58_OSTTA</name>
<evidence type="ECO:0000313" key="4">
    <source>
        <dbReference type="Proteomes" id="UP000009170"/>
    </source>
</evidence>
<dbReference type="InParanoid" id="A0A096PA58"/>
<reference evidence="3" key="3">
    <citation type="submission" date="2017-04" db="EMBL/GenBank/DDBJ databases">
        <title>Population genomics of picophytoplankton unveils novel chromosome hypervariability.</title>
        <authorList>
            <consortium name="DOE Joint Genome Institute"/>
            <person name="Blanc-Mathieu R."/>
            <person name="Krasovec M."/>
            <person name="Hebrard M."/>
            <person name="Yau S."/>
            <person name="Desgranges E."/>
            <person name="Martin J."/>
            <person name="Schackwitz W."/>
            <person name="Kuo A."/>
            <person name="Salin G."/>
            <person name="Donnadieu C."/>
            <person name="Desdevises Y."/>
            <person name="Sanchez-Ferandin S."/>
            <person name="Moreau H."/>
            <person name="Rivals E."/>
            <person name="Grigoriev I.V."/>
            <person name="Grimsley N."/>
            <person name="Eyre-Walker A."/>
            <person name="Piganeau G."/>
        </authorList>
    </citation>
    <scope>NUCLEOTIDE SEQUENCE [LARGE SCALE GENOMIC DNA]</scope>
    <source>
        <strain evidence="3">RCC 1115</strain>
    </source>
</reference>
<feature type="transmembrane region" description="Helical" evidence="1">
    <location>
        <begin position="107"/>
        <end position="126"/>
    </location>
</feature>
<dbReference type="AlphaFoldDB" id="A0A096PA58"/>
<evidence type="ECO:0000313" key="2">
    <source>
        <dbReference type="EMBL" id="CEG01817.1"/>
    </source>
</evidence>
<dbReference type="Pfam" id="PF11911">
    <property type="entry name" value="DUF3429"/>
    <property type="match status" value="1"/>
</dbReference>
<keyword evidence="1" id="KW-0472">Membrane</keyword>
<dbReference type="InterPro" id="IPR021836">
    <property type="entry name" value="DUF3429"/>
</dbReference>
<dbReference type="EMBL" id="KZ155789">
    <property type="protein sequence ID" value="OUS45534.1"/>
    <property type="molecule type" value="Genomic_DNA"/>
</dbReference>
<keyword evidence="1" id="KW-0812">Transmembrane</keyword>
<evidence type="ECO:0000256" key="1">
    <source>
        <dbReference type="SAM" id="Phobius"/>
    </source>
</evidence>
<reference evidence="2" key="2">
    <citation type="journal article" date="2014" name="BMC Genomics">
        <title>An improved genome of the model marine alga Ostreococcus tauri unfolds by assessing Illumina de novo assemblies.</title>
        <authorList>
            <person name="Blanc-Mathieu R."/>
            <person name="Verhelst B."/>
            <person name="Derelle E."/>
            <person name="Rombauts S."/>
            <person name="Bouget F.Y."/>
            <person name="Carre I."/>
            <person name="Chateau A."/>
            <person name="Eyre-Walker A."/>
            <person name="Grimsley N."/>
            <person name="Moreau H."/>
            <person name="Piegu B."/>
            <person name="Rivals E."/>
            <person name="Schackwitz W."/>
            <person name="Van de Peer Y."/>
            <person name="Piganeau G."/>
        </authorList>
    </citation>
    <scope>NUCLEOTIDE SEQUENCE</scope>
    <source>
        <strain evidence="2">RCC4221</strain>
    </source>
</reference>
<sequence length="166" mass="17083">MSSAIAPHALGVLGAVPFVALTPDVSRRLPGLRAVFEPKTVARAQIAYGASVLSFLGGIHWGYAMNCQRASMTPAQMATRYAWGVAPSLLAWQAMAVTPTSEVAACGTLIGGLAMAAGVDTLYAIGGGYPKWMMPTRYALTATACASLVATAFRGVNDDGNDGSEA</sequence>
<keyword evidence="1" id="KW-1133">Transmembrane helix</keyword>
<dbReference type="OMA" id="CARAQIA"/>
<evidence type="ECO:0000313" key="3">
    <source>
        <dbReference type="EMBL" id="OUS45534.1"/>
    </source>
</evidence>
<keyword evidence="4" id="KW-1185">Reference proteome</keyword>
<gene>
    <name evidence="3" type="ORF">BE221DRAFT_148624</name>
    <name evidence="2" type="ORF">OT_ostta15g02110</name>
</gene>
<dbReference type="OrthoDB" id="194289at2759"/>
<proteinExistence type="predicted"/>
<feature type="transmembrane region" description="Helical" evidence="1">
    <location>
        <begin position="44"/>
        <end position="65"/>
    </location>
</feature>
<accession>A0A096PA58</accession>